<dbReference type="EMBL" id="CM000652">
    <property type="protein sequence ID" value="EED87969.1"/>
    <property type="molecule type" value="Genomic_DNA"/>
</dbReference>
<reference evidence="6 7" key="1">
    <citation type="journal article" date="2004" name="Science">
        <title>The genome of the diatom Thalassiosira pseudonana: ecology, evolution, and metabolism.</title>
        <authorList>
            <person name="Armbrust E.V."/>
            <person name="Berges J.A."/>
            <person name="Bowler C."/>
            <person name="Green B.R."/>
            <person name="Martinez D."/>
            <person name="Putnam N.H."/>
            <person name="Zhou S."/>
            <person name="Allen A.E."/>
            <person name="Apt K.E."/>
            <person name="Bechner M."/>
            <person name="Brzezinski M.A."/>
            <person name="Chaal B.K."/>
            <person name="Chiovitti A."/>
            <person name="Davis A.K."/>
            <person name="Demarest M.S."/>
            <person name="Detter J.C."/>
            <person name="Glavina T."/>
            <person name="Goodstein D."/>
            <person name="Hadi M.Z."/>
            <person name="Hellsten U."/>
            <person name="Hildebrand M."/>
            <person name="Jenkins B.D."/>
            <person name="Jurka J."/>
            <person name="Kapitonov V.V."/>
            <person name="Kroger N."/>
            <person name="Lau W.W."/>
            <person name="Lane T.W."/>
            <person name="Larimer F.W."/>
            <person name="Lippmeier J.C."/>
            <person name="Lucas S."/>
            <person name="Medina M."/>
            <person name="Montsant A."/>
            <person name="Obornik M."/>
            <person name="Parker M.S."/>
            <person name="Palenik B."/>
            <person name="Pazour G.J."/>
            <person name="Richardson P.M."/>
            <person name="Rynearson T.A."/>
            <person name="Saito M.A."/>
            <person name="Schwartz D.C."/>
            <person name="Thamatrakoln K."/>
            <person name="Valentin K."/>
            <person name="Vardi A."/>
            <person name="Wilkerson F.P."/>
            <person name="Rokhsar D.S."/>
        </authorList>
    </citation>
    <scope>NUCLEOTIDE SEQUENCE [LARGE SCALE GENOMIC DNA]</scope>
    <source>
        <strain evidence="6 7">CCMP1335</strain>
    </source>
</reference>
<evidence type="ECO:0000313" key="7">
    <source>
        <dbReference type="Proteomes" id="UP000001449"/>
    </source>
</evidence>
<dbReference type="PaxDb" id="35128-Thaps264711"/>
<dbReference type="GeneID" id="7448546"/>
<evidence type="ECO:0000256" key="3">
    <source>
        <dbReference type="ARBA" id="ARBA00022833"/>
    </source>
</evidence>
<keyword evidence="7" id="KW-1185">Reference proteome</keyword>
<dbReference type="RefSeq" id="XP_002294609.1">
    <property type="nucleotide sequence ID" value="XM_002294573.1"/>
</dbReference>
<dbReference type="STRING" id="35128.B8CEV6"/>
<dbReference type="GO" id="GO:0008270">
    <property type="term" value="F:zinc ion binding"/>
    <property type="evidence" value="ECO:0007669"/>
    <property type="project" value="UniProtKB-KW"/>
</dbReference>
<feature type="non-terminal residue" evidence="6">
    <location>
        <position position="241"/>
    </location>
</feature>
<keyword evidence="2" id="KW-0863">Zinc-finger</keyword>
<accession>B8CEV6</accession>
<name>B8CEV6_THAPS</name>
<dbReference type="PROSITE" id="PS51058">
    <property type="entry name" value="ZF_CXXC"/>
    <property type="match status" value="1"/>
</dbReference>
<gene>
    <name evidence="6" type="primary">ZFP3</name>
    <name evidence="6" type="ORF">THAPSDRAFT_264711</name>
</gene>
<dbReference type="Proteomes" id="UP000001449">
    <property type="component" value="Chromosome 20"/>
</dbReference>
<feature type="domain" description="CXXC-type" evidence="5">
    <location>
        <begin position="113"/>
        <end position="160"/>
    </location>
</feature>
<evidence type="ECO:0000256" key="4">
    <source>
        <dbReference type="SAM" id="MobiDB-lite"/>
    </source>
</evidence>
<feature type="region of interest" description="Disordered" evidence="4">
    <location>
        <begin position="1"/>
        <end position="54"/>
    </location>
</feature>
<organism evidence="6 7">
    <name type="scientific">Thalassiosira pseudonana</name>
    <name type="common">Marine diatom</name>
    <name type="synonym">Cyclotella nana</name>
    <dbReference type="NCBI Taxonomy" id="35128"/>
    <lineage>
        <taxon>Eukaryota</taxon>
        <taxon>Sar</taxon>
        <taxon>Stramenopiles</taxon>
        <taxon>Ochrophyta</taxon>
        <taxon>Bacillariophyta</taxon>
        <taxon>Coscinodiscophyceae</taxon>
        <taxon>Thalassiosirophycidae</taxon>
        <taxon>Thalassiosirales</taxon>
        <taxon>Thalassiosiraceae</taxon>
        <taxon>Thalassiosira</taxon>
    </lineage>
</organism>
<dbReference type="Pfam" id="PF02008">
    <property type="entry name" value="zf-CXXC"/>
    <property type="match status" value="1"/>
</dbReference>
<proteinExistence type="predicted"/>
<keyword evidence="1" id="KW-0479">Metal-binding</keyword>
<dbReference type="KEGG" id="tps:THAPSDRAFT_264711"/>
<evidence type="ECO:0000259" key="5">
    <source>
        <dbReference type="PROSITE" id="PS51058"/>
    </source>
</evidence>
<dbReference type="InterPro" id="IPR002857">
    <property type="entry name" value="Znf_CXXC"/>
</dbReference>
<sequence>MPARSQPSGPDYKTAESESEDEGTTSATTSASASDATPSAFVSTASDKGSKSVAETGSAGLGIGVAANSSTVQNGTGLGSILLGNAAIGSNSGHGAPTLAFNSTAKATQGSSKKAKKKRCGKCEACLQEDCRVCSFCLDMPRYGGPNIRKRGCKAKRDCIYSSTGKFPGDDDDDDNNGAGRNLMQVDLPDYLGASAFDFGGFDYLAGTAGGHSFATTAVAATATTGISVYTPSENNEIVEI</sequence>
<dbReference type="HOGENOM" id="CLU_1153708_0_0_1"/>
<reference evidence="6 7" key="2">
    <citation type="journal article" date="2008" name="Nature">
        <title>The Phaeodactylum genome reveals the evolutionary history of diatom genomes.</title>
        <authorList>
            <person name="Bowler C."/>
            <person name="Allen A.E."/>
            <person name="Badger J.H."/>
            <person name="Grimwood J."/>
            <person name="Jabbari K."/>
            <person name="Kuo A."/>
            <person name="Maheswari U."/>
            <person name="Martens C."/>
            <person name="Maumus F."/>
            <person name="Otillar R.P."/>
            <person name="Rayko E."/>
            <person name="Salamov A."/>
            <person name="Vandepoele K."/>
            <person name="Beszteri B."/>
            <person name="Gruber A."/>
            <person name="Heijde M."/>
            <person name="Katinka M."/>
            <person name="Mock T."/>
            <person name="Valentin K."/>
            <person name="Verret F."/>
            <person name="Berges J.A."/>
            <person name="Brownlee C."/>
            <person name="Cadoret J.P."/>
            <person name="Chiovitti A."/>
            <person name="Choi C.J."/>
            <person name="Coesel S."/>
            <person name="De Martino A."/>
            <person name="Detter J.C."/>
            <person name="Durkin C."/>
            <person name="Falciatore A."/>
            <person name="Fournet J."/>
            <person name="Haruta M."/>
            <person name="Huysman M.J."/>
            <person name="Jenkins B.D."/>
            <person name="Jiroutova K."/>
            <person name="Jorgensen R.E."/>
            <person name="Joubert Y."/>
            <person name="Kaplan A."/>
            <person name="Kroger N."/>
            <person name="Kroth P.G."/>
            <person name="La Roche J."/>
            <person name="Lindquist E."/>
            <person name="Lommer M."/>
            <person name="Martin-Jezequel V."/>
            <person name="Lopez P.J."/>
            <person name="Lucas S."/>
            <person name="Mangogna M."/>
            <person name="McGinnis K."/>
            <person name="Medlin L.K."/>
            <person name="Montsant A."/>
            <person name="Oudot-Le Secq M.P."/>
            <person name="Napoli C."/>
            <person name="Obornik M."/>
            <person name="Parker M.S."/>
            <person name="Petit J.L."/>
            <person name="Porcel B.M."/>
            <person name="Poulsen N."/>
            <person name="Robison M."/>
            <person name="Rychlewski L."/>
            <person name="Rynearson T.A."/>
            <person name="Schmutz J."/>
            <person name="Shapiro H."/>
            <person name="Siaut M."/>
            <person name="Stanley M."/>
            <person name="Sussman M.R."/>
            <person name="Taylor A.R."/>
            <person name="Vardi A."/>
            <person name="von Dassow P."/>
            <person name="Vyverman W."/>
            <person name="Willis A."/>
            <person name="Wyrwicz L.S."/>
            <person name="Rokhsar D.S."/>
            <person name="Weissenbach J."/>
            <person name="Armbrust E.V."/>
            <person name="Green B.R."/>
            <person name="Van de Peer Y."/>
            <person name="Grigoriev I.V."/>
        </authorList>
    </citation>
    <scope>NUCLEOTIDE SEQUENCE [LARGE SCALE GENOMIC DNA]</scope>
    <source>
        <strain evidence="6 7">CCMP1335</strain>
    </source>
</reference>
<feature type="compositionally biased region" description="Low complexity" evidence="4">
    <location>
        <begin position="24"/>
        <end position="40"/>
    </location>
</feature>
<evidence type="ECO:0000256" key="1">
    <source>
        <dbReference type="ARBA" id="ARBA00022723"/>
    </source>
</evidence>
<protein>
    <submittedName>
        <fullName evidence="6">Zinc finger like protein</fullName>
    </submittedName>
</protein>
<evidence type="ECO:0000256" key="2">
    <source>
        <dbReference type="ARBA" id="ARBA00022771"/>
    </source>
</evidence>
<dbReference type="InParanoid" id="B8CEV6"/>
<dbReference type="GO" id="GO:0003677">
    <property type="term" value="F:DNA binding"/>
    <property type="evidence" value="ECO:0007669"/>
    <property type="project" value="InterPro"/>
</dbReference>
<dbReference type="AlphaFoldDB" id="B8CEV6"/>
<evidence type="ECO:0000313" key="6">
    <source>
        <dbReference type="EMBL" id="EED87969.1"/>
    </source>
</evidence>
<keyword evidence="3" id="KW-0862">Zinc</keyword>